<feature type="coiled-coil region" evidence="1">
    <location>
        <begin position="145"/>
        <end position="179"/>
    </location>
</feature>
<dbReference type="InterPro" id="IPR051745">
    <property type="entry name" value="Intracell_Transport_Effector"/>
</dbReference>
<organism evidence="3 4">
    <name type="scientific">Ictalurus punctatus</name>
    <name type="common">Channel catfish</name>
    <name type="synonym">Silurus punctatus</name>
    <dbReference type="NCBI Taxonomy" id="7998"/>
    <lineage>
        <taxon>Eukaryota</taxon>
        <taxon>Metazoa</taxon>
        <taxon>Chordata</taxon>
        <taxon>Craniata</taxon>
        <taxon>Vertebrata</taxon>
        <taxon>Euteleostomi</taxon>
        <taxon>Actinopterygii</taxon>
        <taxon>Neopterygii</taxon>
        <taxon>Teleostei</taxon>
        <taxon>Ostariophysi</taxon>
        <taxon>Siluriformes</taxon>
        <taxon>Ictaluridae</taxon>
        <taxon>Ictalurus</taxon>
    </lineage>
</organism>
<evidence type="ECO:0000256" key="1">
    <source>
        <dbReference type="SAM" id="Coils"/>
    </source>
</evidence>
<proteinExistence type="predicted"/>
<dbReference type="PANTHER" id="PTHR14555">
    <property type="entry name" value="MYELIN-ASSOCIATED OLIGODENDROCYTIC BASIC PROTEIN MOBP -RELATED"/>
    <property type="match status" value="1"/>
</dbReference>
<dbReference type="PANTHER" id="PTHR14555:SF1">
    <property type="entry name" value="MELANOPHILIN"/>
    <property type="match status" value="1"/>
</dbReference>
<evidence type="ECO:0000313" key="4">
    <source>
        <dbReference type="RefSeq" id="XP_053536852.1"/>
    </source>
</evidence>
<dbReference type="GO" id="GO:0030864">
    <property type="term" value="C:cortical actin cytoskeleton"/>
    <property type="evidence" value="ECO:0007669"/>
    <property type="project" value="TreeGrafter"/>
</dbReference>
<dbReference type="AlphaFoldDB" id="A0A9F7TKN9"/>
<reference evidence="4" key="2">
    <citation type="submission" date="2025-08" db="UniProtKB">
        <authorList>
            <consortium name="RefSeq"/>
        </authorList>
    </citation>
    <scope>IDENTIFICATION</scope>
    <source>
        <tissue evidence="4">Blood</tissue>
    </source>
</reference>
<reference evidence="3" key="1">
    <citation type="journal article" date="2016" name="Nat. Commun.">
        <title>The channel catfish genome sequence provides insights into the evolution of scale formation in teleosts.</title>
        <authorList>
            <person name="Liu Z."/>
            <person name="Liu S."/>
            <person name="Yao J."/>
            <person name="Bao L."/>
            <person name="Zhang J."/>
            <person name="Li Y."/>
            <person name="Jiang C."/>
            <person name="Sun L."/>
            <person name="Wang R."/>
            <person name="Zhang Y."/>
            <person name="Zhou T."/>
            <person name="Zeng Q."/>
            <person name="Fu Q."/>
            <person name="Gao S."/>
            <person name="Li N."/>
            <person name="Koren S."/>
            <person name="Jiang Y."/>
            <person name="Zimin A."/>
            <person name="Xu P."/>
            <person name="Phillippy A.M."/>
            <person name="Geng X."/>
            <person name="Song L."/>
            <person name="Sun F."/>
            <person name="Li C."/>
            <person name="Wang X."/>
            <person name="Chen A."/>
            <person name="Jin Y."/>
            <person name="Yuan Z."/>
            <person name="Yang Y."/>
            <person name="Tan S."/>
            <person name="Peatman E."/>
            <person name="Lu J."/>
            <person name="Qin Z."/>
            <person name="Dunham R."/>
            <person name="Li Z."/>
            <person name="Sonstegard T."/>
            <person name="Feng J."/>
            <person name="Danzmann R.G."/>
            <person name="Schroeder S."/>
            <person name="Scheffler B."/>
            <person name="Duke M.V."/>
            <person name="Ballard L."/>
            <person name="Kucuktas H."/>
            <person name="Kaltenboeck L."/>
            <person name="Liu H."/>
            <person name="Armbruster J."/>
            <person name="Xie Y."/>
            <person name="Kirby M.L."/>
            <person name="Tian Y."/>
            <person name="Flanagan M.E."/>
            <person name="Mu W."/>
            <person name="Waldbieser G.C."/>
        </authorList>
    </citation>
    <scope>NUCLEOTIDE SEQUENCE [LARGE SCALE GENOMIC DNA]</scope>
    <source>
        <strain evidence="3">SDA103</strain>
    </source>
</reference>
<name>A0A9F7TKN9_ICTPU</name>
<dbReference type="GO" id="GO:0017022">
    <property type="term" value="F:myosin binding"/>
    <property type="evidence" value="ECO:0007669"/>
    <property type="project" value="TreeGrafter"/>
</dbReference>
<feature type="region of interest" description="Disordered" evidence="2">
    <location>
        <begin position="57"/>
        <end position="86"/>
    </location>
</feature>
<protein>
    <submittedName>
        <fullName evidence="4">Melanophilin isoform X2</fullName>
    </submittedName>
</protein>
<dbReference type="Proteomes" id="UP000221080">
    <property type="component" value="Chromosome 6"/>
</dbReference>
<accession>A0A9F7TKN9</accession>
<dbReference type="GO" id="GO:0003779">
    <property type="term" value="F:actin binding"/>
    <property type="evidence" value="ECO:0007669"/>
    <property type="project" value="TreeGrafter"/>
</dbReference>
<sequence length="179" mass="20221">MQYHLKILKQQVGSSFSQGDRHSNGSGRQHCKLAETLDPEELELKQKLKKLTENISDKEKCSEENCTSDEDEANQLRDDIKPPGTKEPYFASALRSKTMTSDDFFGSFFRNELSSLQRSAVDLERPTVTQRRLSFYEVSTASCELSRLEDEVATAVARVQRAQSEVTAIQKRIAALGQE</sequence>
<dbReference type="RefSeq" id="XP_053536852.1">
    <property type="nucleotide sequence ID" value="XM_053680877.1"/>
</dbReference>
<keyword evidence="1" id="KW-0175">Coiled coil</keyword>
<evidence type="ECO:0000256" key="2">
    <source>
        <dbReference type="SAM" id="MobiDB-lite"/>
    </source>
</evidence>
<dbReference type="CTD" id="557015"/>
<evidence type="ECO:0000313" key="3">
    <source>
        <dbReference type="Proteomes" id="UP000221080"/>
    </source>
</evidence>
<gene>
    <name evidence="4" type="primary">mlphb</name>
</gene>
<keyword evidence="3" id="KW-1185">Reference proteome</keyword>
<dbReference type="GeneID" id="108271684"/>